<organism evidence="1 2">
    <name type="scientific">Thalassorhabdus alkalitolerans</name>
    <dbReference type="NCBI Taxonomy" id="2282697"/>
    <lineage>
        <taxon>Bacteria</taxon>
        <taxon>Bacillati</taxon>
        <taxon>Bacillota</taxon>
        <taxon>Bacilli</taxon>
        <taxon>Bacillales</taxon>
        <taxon>Bacillaceae</taxon>
        <taxon>Thalassorhabdus</taxon>
    </lineage>
</organism>
<name>A0ABW0YVE0_9BACI</name>
<comment type="caution">
    <text evidence="1">The sequence shown here is derived from an EMBL/GenBank/DDBJ whole genome shotgun (WGS) entry which is preliminary data.</text>
</comment>
<sequence>MPQYVFDIKQVYRKKPEDKIGSLVAEVDIEVIDQHSGRILHKMVVPVLFHNYGVYPELSNISSHIPSPNLRKEVYYRVRRYVKRLRPYLEVSKNWGEEREQ</sequence>
<evidence type="ECO:0000313" key="1">
    <source>
        <dbReference type="EMBL" id="MFC5714329.1"/>
    </source>
</evidence>
<dbReference type="Proteomes" id="UP001596142">
    <property type="component" value="Unassembled WGS sequence"/>
</dbReference>
<gene>
    <name evidence="1" type="ORF">ACFPU1_16380</name>
</gene>
<dbReference type="RefSeq" id="WP_385942971.1">
    <property type="nucleotide sequence ID" value="NZ_JBHSOZ010000010.1"/>
</dbReference>
<reference evidence="2" key="1">
    <citation type="journal article" date="2019" name="Int. J. Syst. Evol. Microbiol.">
        <title>The Global Catalogue of Microorganisms (GCM) 10K type strain sequencing project: providing services to taxonomists for standard genome sequencing and annotation.</title>
        <authorList>
            <consortium name="The Broad Institute Genomics Platform"/>
            <consortium name="The Broad Institute Genome Sequencing Center for Infectious Disease"/>
            <person name="Wu L."/>
            <person name="Ma J."/>
        </authorList>
    </citation>
    <scope>NUCLEOTIDE SEQUENCE [LARGE SCALE GENOMIC DNA]</scope>
    <source>
        <strain evidence="2">CECT 7184</strain>
    </source>
</reference>
<protein>
    <submittedName>
        <fullName evidence="1">Uncharacterized protein</fullName>
    </submittedName>
</protein>
<keyword evidence="2" id="KW-1185">Reference proteome</keyword>
<proteinExistence type="predicted"/>
<evidence type="ECO:0000313" key="2">
    <source>
        <dbReference type="Proteomes" id="UP001596142"/>
    </source>
</evidence>
<accession>A0ABW0YVE0</accession>
<dbReference type="EMBL" id="JBHSOZ010000010">
    <property type="protein sequence ID" value="MFC5714329.1"/>
    <property type="molecule type" value="Genomic_DNA"/>
</dbReference>